<dbReference type="OrthoDB" id="387378at2157"/>
<dbReference type="EMBL" id="CP010868">
    <property type="protein sequence ID" value="AJM93089.1"/>
    <property type="molecule type" value="Genomic_DNA"/>
</dbReference>
<dbReference type="AlphaFoldDB" id="A0A0C5BXS7"/>
<dbReference type="STRING" id="1582439.NPIRD3C_1879"/>
<protein>
    <submittedName>
        <fullName evidence="1">Uncharacterized protein</fullName>
    </submittedName>
</protein>
<dbReference type="RefSeq" id="WP_148703809.1">
    <property type="nucleotide sequence ID" value="NZ_CP010868.1"/>
</dbReference>
<dbReference type="GeneID" id="41600962"/>
<dbReference type="KEGG" id="nid:NPIRD3C_1879"/>
<reference evidence="1 2" key="2">
    <citation type="journal article" date="2016" name="ISME J.">
        <title>Physiological and genomic characterization of two novel marine thaumarchaeal strains indicates niche differentiation.</title>
        <authorList>
            <person name="Bayer B."/>
            <person name="Vojvoda J."/>
            <person name="Offre P."/>
            <person name="Alves R.J."/>
            <person name="Elisabeth N.H."/>
            <person name="Garcia J.A."/>
            <person name="Volland J.M."/>
            <person name="Srivastava A."/>
            <person name="Schleper C."/>
            <person name="Herndl G.J."/>
        </authorList>
    </citation>
    <scope>NUCLEOTIDE SEQUENCE [LARGE SCALE GENOMIC DNA]</scope>
    <source>
        <strain evidence="1 2">D3C</strain>
    </source>
</reference>
<reference evidence="1 2" key="3">
    <citation type="journal article" date="2019" name="Int. J. Syst. Evol. Microbiol.">
        <title>Nitrosopumilus adriaticus sp. nov. and Nitrosopumilus piranensis sp. nov., two ammonia-oxidizing archaea from the Adriatic Sea and members of the class Nitrososphaeria.</title>
        <authorList>
            <person name="Bayer B."/>
            <person name="Vojvoda J."/>
            <person name="Reinthaler T."/>
            <person name="Reyes C."/>
            <person name="Pinto M."/>
            <person name="Herndl G.J."/>
        </authorList>
    </citation>
    <scope>NUCLEOTIDE SEQUENCE [LARGE SCALE GENOMIC DNA]</scope>
    <source>
        <strain evidence="1 2">D3C</strain>
    </source>
</reference>
<proteinExistence type="predicted"/>
<keyword evidence="2" id="KW-1185">Reference proteome</keyword>
<dbReference type="PATRIC" id="fig|1582439.9.peg.1939"/>
<dbReference type="Proteomes" id="UP000032027">
    <property type="component" value="Chromosome"/>
</dbReference>
<evidence type="ECO:0000313" key="1">
    <source>
        <dbReference type="EMBL" id="AJM93089.1"/>
    </source>
</evidence>
<reference evidence="2" key="1">
    <citation type="submission" date="2015-02" db="EMBL/GenBank/DDBJ databases">
        <title>Characterization of two novel Thaumarchaeota isolated from the Northern Adriatic Sea.</title>
        <authorList>
            <person name="Bayer B."/>
            <person name="Vojvoda J."/>
            <person name="Offre P."/>
            <person name="Srivastava A."/>
            <person name="Elisabeth N."/>
            <person name="Garcia J.A.L."/>
            <person name="Schleper C."/>
            <person name="Herndl G.J."/>
        </authorList>
    </citation>
    <scope>NUCLEOTIDE SEQUENCE [LARGE SCALE GENOMIC DNA]</scope>
    <source>
        <strain evidence="2">D3C</strain>
    </source>
</reference>
<organism evidence="1 2">
    <name type="scientific">Nitrosopumilus piranensis</name>
    <dbReference type="NCBI Taxonomy" id="1582439"/>
    <lineage>
        <taxon>Archaea</taxon>
        <taxon>Nitrososphaerota</taxon>
        <taxon>Nitrososphaeria</taxon>
        <taxon>Nitrosopumilales</taxon>
        <taxon>Nitrosopumilaceae</taxon>
        <taxon>Nitrosopumilus</taxon>
    </lineage>
</organism>
<name>A0A0C5BXS7_9ARCH</name>
<sequence length="367" mass="41489">MKTRFLIITVILIITIPFVTYSVLDWYNVYYGFSTDTSSDINTSPKPGSKYYIEPERKAVLVAAEQDLRNKVSQLHQKSPLTAYAVNLDHATKKIIVIVETEQFNSEIEKIISQYPDDIPIVFYNSKIELQDESESEEKLTYGVTQEFEGVIIDQRLEKESHEYRFFTNEISKISTGSSGIQLEGIDHGDNLDGKYVKLFGSISKKGEEIITVDEIYVLYSIIPTGLRGDGVLQASIDEIHANPDQYYNQVIAIKGELREHDADVMVRTGVGCDNAKFTTSDDFVAEFISSQQLYDDKGDKHLGVRIGSADNIGISKSERLPIELKNNQVEITGLFVPTIRDMNWCDAVIYNSGYILTDFEKIKVVE</sequence>
<dbReference type="HOGENOM" id="CLU_753560_0_0_2"/>
<gene>
    <name evidence="1" type="ORF">NPIRD3C_1879</name>
</gene>
<evidence type="ECO:0000313" key="2">
    <source>
        <dbReference type="Proteomes" id="UP000032027"/>
    </source>
</evidence>
<accession>A0A0C5BXS7</accession>